<gene>
    <name evidence="2" type="ORF">PG999_008304</name>
</gene>
<comment type="caution">
    <text evidence="2">The sequence shown here is derived from an EMBL/GenBank/DDBJ whole genome shotgun (WGS) entry which is preliminary data.</text>
</comment>
<evidence type="ECO:0000313" key="2">
    <source>
        <dbReference type="EMBL" id="KAK8104945.1"/>
    </source>
</evidence>
<feature type="chain" id="PRO_5043968023" evidence="1">
    <location>
        <begin position="21"/>
        <end position="65"/>
    </location>
</feature>
<dbReference type="Proteomes" id="UP001392437">
    <property type="component" value="Unassembled WGS sequence"/>
</dbReference>
<proteinExistence type="predicted"/>
<organism evidence="2 3">
    <name type="scientific">Apiospora kogelbergensis</name>
    <dbReference type="NCBI Taxonomy" id="1337665"/>
    <lineage>
        <taxon>Eukaryota</taxon>
        <taxon>Fungi</taxon>
        <taxon>Dikarya</taxon>
        <taxon>Ascomycota</taxon>
        <taxon>Pezizomycotina</taxon>
        <taxon>Sordariomycetes</taxon>
        <taxon>Xylariomycetidae</taxon>
        <taxon>Amphisphaeriales</taxon>
        <taxon>Apiosporaceae</taxon>
        <taxon>Apiospora</taxon>
    </lineage>
</organism>
<reference evidence="2 3" key="1">
    <citation type="submission" date="2023-01" db="EMBL/GenBank/DDBJ databases">
        <title>Analysis of 21 Apiospora genomes using comparative genomics revels a genus with tremendous synthesis potential of carbohydrate active enzymes and secondary metabolites.</title>
        <authorList>
            <person name="Sorensen T."/>
        </authorList>
    </citation>
    <scope>NUCLEOTIDE SEQUENCE [LARGE SCALE GENOMIC DNA]</scope>
    <source>
        <strain evidence="2 3">CBS 117206</strain>
    </source>
</reference>
<evidence type="ECO:0000313" key="3">
    <source>
        <dbReference type="Proteomes" id="UP001392437"/>
    </source>
</evidence>
<protein>
    <submittedName>
        <fullName evidence="2">Uncharacterized protein</fullName>
    </submittedName>
</protein>
<sequence length="65" mass="6901">MKAFTTIMTLTTVLVGFAMAAPAPEGAASLFERQVTCETTSCSDDVFCFANRCANGCRNGFCSHP</sequence>
<evidence type="ECO:0000256" key="1">
    <source>
        <dbReference type="SAM" id="SignalP"/>
    </source>
</evidence>
<accession>A0AAW0QG01</accession>
<name>A0AAW0QG01_9PEZI</name>
<dbReference type="EMBL" id="JAQQWP010000008">
    <property type="protein sequence ID" value="KAK8104945.1"/>
    <property type="molecule type" value="Genomic_DNA"/>
</dbReference>
<dbReference type="AlphaFoldDB" id="A0AAW0QG01"/>
<keyword evidence="1" id="KW-0732">Signal</keyword>
<feature type="signal peptide" evidence="1">
    <location>
        <begin position="1"/>
        <end position="20"/>
    </location>
</feature>
<keyword evidence="3" id="KW-1185">Reference proteome</keyword>